<proteinExistence type="inferred from homology"/>
<dbReference type="KEGG" id="atr:18435696"/>
<dbReference type="AlphaFoldDB" id="W1PIM0"/>
<comment type="caution">
    <text evidence="6">Lacks conserved residue(s) required for the propagation of feature annotation.</text>
</comment>
<evidence type="ECO:0000256" key="2">
    <source>
        <dbReference type="ARBA" id="ARBA00010199"/>
    </source>
</evidence>
<evidence type="ECO:0000256" key="1">
    <source>
        <dbReference type="ARBA" id="ARBA00004141"/>
    </source>
</evidence>
<comment type="subcellular location">
    <subcellularLocation>
        <location evidence="1">Membrane</location>
        <topology evidence="1">Multi-pass membrane protein</topology>
    </subcellularLocation>
</comment>
<dbReference type="PANTHER" id="PTHR11206">
    <property type="entry name" value="MULTIDRUG RESISTANCE PROTEIN"/>
    <property type="match status" value="1"/>
</dbReference>
<feature type="transmembrane region" description="Helical" evidence="6">
    <location>
        <begin position="500"/>
        <end position="521"/>
    </location>
</feature>
<dbReference type="HOGENOM" id="CLU_012893_1_0_1"/>
<dbReference type="InterPro" id="IPR045069">
    <property type="entry name" value="MATE_euk"/>
</dbReference>
<feature type="transmembrane region" description="Helical" evidence="6">
    <location>
        <begin position="472"/>
        <end position="494"/>
    </location>
</feature>
<evidence type="ECO:0000256" key="6">
    <source>
        <dbReference type="RuleBase" id="RU004914"/>
    </source>
</evidence>
<evidence type="ECO:0000256" key="3">
    <source>
        <dbReference type="ARBA" id="ARBA00022692"/>
    </source>
</evidence>
<sequence length="554" mass="60652">METAITAALCRQPGSVHWKNEEEQRGELEREEEKQECNSNKREKKNNKKNGQKKKKDVYVSVIILQKDEGFKVQQIEEPHHLQCHPTWDEALEELKSIAKISGPTALSTLLLYLRSMVSMLFLGHLGDLQLAAGSLSLGFANITAHSILTGLSMGMEPICGQAFGAKRWSLIALTLLKTILILLCASLPIGLIWLSMERFMLWCGQDHEVTSLASTFIIFSLPDLLAQAILHPLKIYLRVQNETLALATCAAISLSLHIPINFFLVFGLGLGLKGVALSSIWTNFNLVFLLLLYVCKNGAHGPTFHGLRPMDCFTNWKPLLQLAIPSCASVCLEWWWYELMILLCGLLSEPQPKVAAMGVLIQTTSLLYILPSSLSLGISTRVSHELGADNPTSARRATIVGLMGSALLGLFSMGFATSVLHVWGLMFTRERSILRLISQALPIIGLCELFNCPQTSGCGLLRGCARPGLGAYINLGSFYLLGLPVAVSLAFFLGLGFVGLWLGLLTAEACCLLLMLLALVNTDWTAQAARANSLTGSETEPLILEGEDRVNFA</sequence>
<dbReference type="OrthoDB" id="2126698at2759"/>
<feature type="transmembrane region" description="Helical" evidence="6">
    <location>
        <begin position="400"/>
        <end position="427"/>
    </location>
</feature>
<dbReference type="Pfam" id="PF01554">
    <property type="entry name" value="MatE"/>
    <property type="match status" value="2"/>
</dbReference>
<feature type="compositionally biased region" description="Basic and acidic residues" evidence="7">
    <location>
        <begin position="18"/>
        <end position="41"/>
    </location>
</feature>
<dbReference type="OMA" id="SMNMGIK"/>
<keyword evidence="3 6" id="KW-0812">Transmembrane</keyword>
<dbReference type="GO" id="GO:0016020">
    <property type="term" value="C:membrane"/>
    <property type="evidence" value="ECO:0000318"/>
    <property type="project" value="GO_Central"/>
</dbReference>
<feature type="region of interest" description="Disordered" evidence="7">
    <location>
        <begin position="13"/>
        <end position="52"/>
    </location>
</feature>
<keyword evidence="9" id="KW-1185">Reference proteome</keyword>
<dbReference type="GO" id="GO:1990961">
    <property type="term" value="P:xenobiotic detoxification by transmembrane export across the plasma membrane"/>
    <property type="evidence" value="ECO:0007669"/>
    <property type="project" value="InterPro"/>
</dbReference>
<dbReference type="GO" id="GO:0042910">
    <property type="term" value="F:xenobiotic transmembrane transporter activity"/>
    <property type="evidence" value="ECO:0007669"/>
    <property type="project" value="InterPro"/>
</dbReference>
<keyword evidence="5 6" id="KW-0472">Membrane</keyword>
<feature type="transmembrane region" description="Helical" evidence="6">
    <location>
        <begin position="169"/>
        <end position="194"/>
    </location>
</feature>
<feature type="transmembrane region" description="Helical" evidence="6">
    <location>
        <begin position="246"/>
        <end position="270"/>
    </location>
</feature>
<dbReference type="Proteomes" id="UP000017836">
    <property type="component" value="Unassembled WGS sequence"/>
</dbReference>
<reference evidence="9" key="1">
    <citation type="journal article" date="2013" name="Science">
        <title>The Amborella genome and the evolution of flowering plants.</title>
        <authorList>
            <consortium name="Amborella Genome Project"/>
        </authorList>
    </citation>
    <scope>NUCLEOTIDE SEQUENCE [LARGE SCALE GENOMIC DNA]</scope>
</reference>
<dbReference type="GO" id="GO:0015297">
    <property type="term" value="F:antiporter activity"/>
    <property type="evidence" value="ECO:0007669"/>
    <property type="project" value="InterPro"/>
</dbReference>
<gene>
    <name evidence="8" type="ORF">AMTR_s00019p00255670</name>
</gene>
<evidence type="ECO:0000256" key="5">
    <source>
        <dbReference type="ARBA" id="ARBA00023136"/>
    </source>
</evidence>
<name>W1PIM0_AMBTC</name>
<dbReference type="Gramene" id="ERN07476">
    <property type="protein sequence ID" value="ERN07476"/>
    <property type="gene ID" value="AMTR_s00019p00255670"/>
</dbReference>
<keyword evidence="4 6" id="KW-1133">Transmembrane helix</keyword>
<evidence type="ECO:0000256" key="4">
    <source>
        <dbReference type="ARBA" id="ARBA00022989"/>
    </source>
</evidence>
<dbReference type="EMBL" id="KI393807">
    <property type="protein sequence ID" value="ERN07476.1"/>
    <property type="molecule type" value="Genomic_DNA"/>
</dbReference>
<feature type="compositionally biased region" description="Basic residues" evidence="7">
    <location>
        <begin position="42"/>
        <end position="52"/>
    </location>
</feature>
<dbReference type="InterPro" id="IPR002528">
    <property type="entry name" value="MATE_fam"/>
</dbReference>
<accession>W1PIM0</accession>
<dbReference type="eggNOG" id="KOG1347">
    <property type="taxonomic scope" value="Eukaryota"/>
</dbReference>
<evidence type="ECO:0000313" key="8">
    <source>
        <dbReference type="EMBL" id="ERN07476.1"/>
    </source>
</evidence>
<dbReference type="CDD" id="cd13132">
    <property type="entry name" value="MATE_eukaryotic"/>
    <property type="match status" value="1"/>
</dbReference>
<comment type="similarity">
    <text evidence="2 6">Belongs to the multi antimicrobial extrusion (MATE) (TC 2.A.66.1) family.</text>
</comment>
<organism evidence="8 9">
    <name type="scientific">Amborella trichopoda</name>
    <dbReference type="NCBI Taxonomy" id="13333"/>
    <lineage>
        <taxon>Eukaryota</taxon>
        <taxon>Viridiplantae</taxon>
        <taxon>Streptophyta</taxon>
        <taxon>Embryophyta</taxon>
        <taxon>Tracheophyta</taxon>
        <taxon>Spermatophyta</taxon>
        <taxon>Magnoliopsida</taxon>
        <taxon>Amborellales</taxon>
        <taxon>Amborellaceae</taxon>
        <taxon>Amborella</taxon>
    </lineage>
</organism>
<evidence type="ECO:0000256" key="7">
    <source>
        <dbReference type="SAM" id="MobiDB-lite"/>
    </source>
</evidence>
<dbReference type="NCBIfam" id="TIGR00797">
    <property type="entry name" value="matE"/>
    <property type="match status" value="1"/>
</dbReference>
<dbReference type="GO" id="GO:0022857">
    <property type="term" value="F:transmembrane transporter activity"/>
    <property type="evidence" value="ECO:0000318"/>
    <property type="project" value="GO_Central"/>
</dbReference>
<feature type="transmembrane region" description="Helical" evidence="6">
    <location>
        <begin position="358"/>
        <end position="379"/>
    </location>
</feature>
<feature type="transmembrane region" description="Helical" evidence="6">
    <location>
        <begin position="276"/>
        <end position="296"/>
    </location>
</feature>
<protein>
    <recommendedName>
        <fullName evidence="6">Protein DETOXIFICATION</fullName>
    </recommendedName>
    <alternativeName>
        <fullName evidence="6">Multidrug and toxic compound extrusion protein</fullName>
    </alternativeName>
</protein>
<feature type="transmembrane region" description="Helical" evidence="6">
    <location>
        <begin position="214"/>
        <end position="234"/>
    </location>
</feature>
<evidence type="ECO:0000313" key="9">
    <source>
        <dbReference type="Proteomes" id="UP000017836"/>
    </source>
</evidence>